<reference evidence="1 2" key="1">
    <citation type="journal article" date="2017" name="Int. J. Syst. Evol. Microbiol.">
        <title>Oleiagrimonas citrea sp. nov., a marine bacterium isolated from tidal flat sediment and emended description of the genus Oleiagrimonas Fang et al. 2015 and Oleiagrimonas soli.</title>
        <authorList>
            <person name="Yang S.H."/>
            <person name="Seo H.S."/>
            <person name="Seong C.N."/>
            <person name="Kwon K.K."/>
        </authorList>
    </citation>
    <scope>NUCLEOTIDE SEQUENCE [LARGE SCALE GENOMIC DNA]</scope>
    <source>
        <strain evidence="1 2">MEBiC09124</strain>
    </source>
</reference>
<evidence type="ECO:0000313" key="1">
    <source>
        <dbReference type="EMBL" id="NKZ39274.1"/>
    </source>
</evidence>
<dbReference type="AlphaFoldDB" id="A0A846ZM14"/>
<evidence type="ECO:0000313" key="2">
    <source>
        <dbReference type="Proteomes" id="UP000541636"/>
    </source>
</evidence>
<sequence length="87" mass="10065">MTREPEIYCPACQWHPRGDSRWICARSKGGCGTRWNTFWTGGCCPGCGHHWETTQCLVCKKVSPHVDWYHFPPEEEAQREKAREVTA</sequence>
<name>A0A846ZM14_9GAMM</name>
<keyword evidence="2" id="KW-1185">Reference proteome</keyword>
<dbReference type="Proteomes" id="UP000541636">
    <property type="component" value="Unassembled WGS sequence"/>
</dbReference>
<protein>
    <submittedName>
        <fullName evidence="1">Uncharacterized protein</fullName>
    </submittedName>
</protein>
<dbReference type="EMBL" id="JAAZQD010000003">
    <property type="protein sequence ID" value="NKZ39274.1"/>
    <property type="molecule type" value="Genomic_DNA"/>
</dbReference>
<proteinExistence type="predicted"/>
<gene>
    <name evidence="1" type="ORF">HF690_09975</name>
</gene>
<comment type="caution">
    <text evidence="1">The sequence shown here is derived from an EMBL/GenBank/DDBJ whole genome shotgun (WGS) entry which is preliminary data.</text>
</comment>
<organism evidence="1 2">
    <name type="scientific">Oleiagrimonas citrea</name>
    <dbReference type="NCBI Taxonomy" id="1665687"/>
    <lineage>
        <taxon>Bacteria</taxon>
        <taxon>Pseudomonadati</taxon>
        <taxon>Pseudomonadota</taxon>
        <taxon>Gammaproteobacteria</taxon>
        <taxon>Lysobacterales</taxon>
        <taxon>Rhodanobacteraceae</taxon>
        <taxon>Oleiagrimonas</taxon>
    </lineage>
</organism>
<accession>A0A846ZM14</accession>